<proteinExistence type="predicted"/>
<evidence type="ECO:0000313" key="1">
    <source>
        <dbReference type="EMBL" id="QDX25169.1"/>
    </source>
</evidence>
<dbReference type="SUPFAM" id="SSF46785">
    <property type="entry name" value="Winged helix' DNA-binding domain"/>
    <property type="match status" value="1"/>
</dbReference>
<dbReference type="InterPro" id="IPR036388">
    <property type="entry name" value="WH-like_DNA-bd_sf"/>
</dbReference>
<evidence type="ECO:0000313" key="2">
    <source>
        <dbReference type="Proteomes" id="UP000318055"/>
    </source>
</evidence>
<dbReference type="InterPro" id="IPR036390">
    <property type="entry name" value="WH_DNA-bd_sf"/>
</dbReference>
<dbReference type="EMBL" id="CP042239">
    <property type="protein sequence ID" value="QDX25169.1"/>
    <property type="molecule type" value="Genomic_DNA"/>
</dbReference>
<sequence length="162" mass="18295">MTDLPMADPVESGQTEQALIQLEAVIDLLRSNARSVVQVPTTYSADDDPLAEAARAMYRSRRRRSRHFDAFRDGFGEPMWDIMLDLFVAGREGRLVSISSATIAAEVPATTALRWLKLMEQDGMIERRDDPHDGRRTYVQLTAHVEIAMERYIREVTGARTG</sequence>
<reference evidence="1 2" key="1">
    <citation type="submission" date="2019-07" db="EMBL/GenBank/DDBJ databases">
        <title>Sphingomonas alkalisoli sp. nov., isolated from rhizosphere soil of Suaedae salsa.</title>
        <authorList>
            <person name="Zhang H."/>
            <person name="Xu L."/>
            <person name="Zhang J.-X."/>
            <person name="Sun J.-Q."/>
        </authorList>
    </citation>
    <scope>NUCLEOTIDE SEQUENCE [LARGE SCALE GENOMIC DNA]</scope>
    <source>
        <strain evidence="1 2">XS-10</strain>
    </source>
</reference>
<dbReference type="Proteomes" id="UP000318055">
    <property type="component" value="Chromosome"/>
</dbReference>
<keyword evidence="2" id="KW-1185">Reference proteome</keyword>
<dbReference type="RefSeq" id="WP_145844996.1">
    <property type="nucleotide sequence ID" value="NZ_CP042239.1"/>
</dbReference>
<gene>
    <name evidence="1" type="ORF">FPZ54_03425</name>
</gene>
<dbReference type="OrthoDB" id="7594920at2"/>
<dbReference type="Gene3D" id="1.10.10.10">
    <property type="entry name" value="Winged helix-like DNA-binding domain superfamily/Winged helix DNA-binding domain"/>
    <property type="match status" value="1"/>
</dbReference>
<dbReference type="AlphaFoldDB" id="A0A518RCM9"/>
<name>A0A518RCM9_9SPHN</name>
<organism evidence="1 2">
    <name type="scientific">Sphingomonas suaedae</name>
    <dbReference type="NCBI Taxonomy" id="2599297"/>
    <lineage>
        <taxon>Bacteria</taxon>
        <taxon>Pseudomonadati</taxon>
        <taxon>Pseudomonadota</taxon>
        <taxon>Alphaproteobacteria</taxon>
        <taxon>Sphingomonadales</taxon>
        <taxon>Sphingomonadaceae</taxon>
        <taxon>Sphingomonas</taxon>
    </lineage>
</organism>
<accession>A0A518RCM9</accession>
<protein>
    <submittedName>
        <fullName evidence="1">MarR family transcriptional regulator</fullName>
    </submittedName>
</protein>
<dbReference type="KEGG" id="ssua:FPZ54_03425"/>